<proteinExistence type="predicted"/>
<feature type="transmembrane region" description="Helical" evidence="1">
    <location>
        <begin position="6"/>
        <end position="25"/>
    </location>
</feature>
<sequence>MTGLSPRYLNILLIVVGWVVARTAARLSKIPQESRPPLLRGQSGTILQMIAILAGLTLLIWGVARSF</sequence>
<keyword evidence="1" id="KW-0812">Transmembrane</keyword>
<dbReference type="Proteomes" id="UP001595848">
    <property type="component" value="Unassembled WGS sequence"/>
</dbReference>
<protein>
    <submittedName>
        <fullName evidence="2">Uncharacterized protein</fullName>
    </submittedName>
</protein>
<keyword evidence="1" id="KW-1133">Transmembrane helix</keyword>
<name>A0ABV8NTE7_9BURK</name>
<reference evidence="3" key="1">
    <citation type="journal article" date="2019" name="Int. J. Syst. Evol. Microbiol.">
        <title>The Global Catalogue of Microorganisms (GCM) 10K type strain sequencing project: providing services to taxonomists for standard genome sequencing and annotation.</title>
        <authorList>
            <consortium name="The Broad Institute Genomics Platform"/>
            <consortium name="The Broad Institute Genome Sequencing Center for Infectious Disease"/>
            <person name="Wu L."/>
            <person name="Ma J."/>
        </authorList>
    </citation>
    <scope>NUCLEOTIDE SEQUENCE [LARGE SCALE GENOMIC DNA]</scope>
    <source>
        <strain evidence="3">LMG 24813</strain>
    </source>
</reference>
<organism evidence="2 3">
    <name type="scientific">Candidimonas humi</name>
    <dbReference type="NCBI Taxonomy" id="683355"/>
    <lineage>
        <taxon>Bacteria</taxon>
        <taxon>Pseudomonadati</taxon>
        <taxon>Pseudomonadota</taxon>
        <taxon>Betaproteobacteria</taxon>
        <taxon>Burkholderiales</taxon>
        <taxon>Alcaligenaceae</taxon>
        <taxon>Candidimonas</taxon>
    </lineage>
</organism>
<dbReference type="RefSeq" id="WP_217965017.1">
    <property type="nucleotide sequence ID" value="NZ_JAHTBN010000005.1"/>
</dbReference>
<accession>A0ABV8NTE7</accession>
<evidence type="ECO:0000313" key="3">
    <source>
        <dbReference type="Proteomes" id="UP001595848"/>
    </source>
</evidence>
<gene>
    <name evidence="2" type="ORF">ACFOY1_04660</name>
</gene>
<feature type="transmembrane region" description="Helical" evidence="1">
    <location>
        <begin position="46"/>
        <end position="64"/>
    </location>
</feature>
<evidence type="ECO:0000256" key="1">
    <source>
        <dbReference type="SAM" id="Phobius"/>
    </source>
</evidence>
<evidence type="ECO:0000313" key="2">
    <source>
        <dbReference type="EMBL" id="MFC4200239.1"/>
    </source>
</evidence>
<dbReference type="EMBL" id="JBHSBV010000001">
    <property type="protein sequence ID" value="MFC4200239.1"/>
    <property type="molecule type" value="Genomic_DNA"/>
</dbReference>
<comment type="caution">
    <text evidence="2">The sequence shown here is derived from an EMBL/GenBank/DDBJ whole genome shotgun (WGS) entry which is preliminary data.</text>
</comment>
<keyword evidence="1" id="KW-0472">Membrane</keyword>
<keyword evidence="3" id="KW-1185">Reference proteome</keyword>